<dbReference type="AlphaFoldDB" id="A0A8S2GAG3"/>
<dbReference type="InterPro" id="IPR036179">
    <property type="entry name" value="Ig-like_dom_sf"/>
</dbReference>
<evidence type="ECO:0008006" key="4">
    <source>
        <dbReference type="Google" id="ProtNLM"/>
    </source>
</evidence>
<feature type="non-terminal residue" evidence="1">
    <location>
        <position position="1"/>
    </location>
</feature>
<organism evidence="1 3">
    <name type="scientific">Didymodactylos carnosus</name>
    <dbReference type="NCBI Taxonomy" id="1234261"/>
    <lineage>
        <taxon>Eukaryota</taxon>
        <taxon>Metazoa</taxon>
        <taxon>Spiralia</taxon>
        <taxon>Gnathifera</taxon>
        <taxon>Rotifera</taxon>
        <taxon>Eurotatoria</taxon>
        <taxon>Bdelloidea</taxon>
        <taxon>Philodinida</taxon>
        <taxon>Philodinidae</taxon>
        <taxon>Didymodactylos</taxon>
    </lineage>
</organism>
<proteinExistence type="predicted"/>
<evidence type="ECO:0000313" key="2">
    <source>
        <dbReference type="EMBL" id="CAF4528784.1"/>
    </source>
</evidence>
<dbReference type="InterPro" id="IPR013783">
    <property type="entry name" value="Ig-like_fold"/>
</dbReference>
<name>A0A8S2GAG3_9BILA</name>
<gene>
    <name evidence="1" type="ORF">OVA965_LOCUS45460</name>
    <name evidence="2" type="ORF">TMI583_LOCUS48978</name>
</gene>
<dbReference type="Proteomes" id="UP000677228">
    <property type="component" value="Unassembled WGS sequence"/>
</dbReference>
<accession>A0A8S2GAG3</accession>
<dbReference type="EMBL" id="CAJNOK010071819">
    <property type="protein sequence ID" value="CAF1664901.1"/>
    <property type="molecule type" value="Genomic_DNA"/>
</dbReference>
<comment type="caution">
    <text evidence="1">The sequence shown here is derived from an EMBL/GenBank/DDBJ whole genome shotgun (WGS) entry which is preliminary data.</text>
</comment>
<reference evidence="1" key="1">
    <citation type="submission" date="2021-02" db="EMBL/GenBank/DDBJ databases">
        <authorList>
            <person name="Nowell W R."/>
        </authorList>
    </citation>
    <scope>NUCLEOTIDE SEQUENCE</scope>
</reference>
<evidence type="ECO:0000313" key="1">
    <source>
        <dbReference type="EMBL" id="CAF1664901.1"/>
    </source>
</evidence>
<feature type="non-terminal residue" evidence="1">
    <location>
        <position position="94"/>
    </location>
</feature>
<evidence type="ECO:0000313" key="3">
    <source>
        <dbReference type="Proteomes" id="UP000677228"/>
    </source>
</evidence>
<dbReference type="EMBL" id="CAJOBA010103530">
    <property type="protein sequence ID" value="CAF4528784.1"/>
    <property type="molecule type" value="Genomic_DNA"/>
</dbReference>
<sequence length="94" mass="10718">GKYTCEVKNWLNTGIDRKEAISNVTSDVWIQYAPFILNREKKFAVFEGREIVCECIVDAFPKSEISWYAPSGQRLSSFTEEKSLNATVVVSQLH</sequence>
<protein>
    <recommendedName>
        <fullName evidence="4">Ig-like domain-containing protein</fullName>
    </recommendedName>
</protein>
<dbReference type="SUPFAM" id="SSF48726">
    <property type="entry name" value="Immunoglobulin"/>
    <property type="match status" value="1"/>
</dbReference>
<dbReference type="Proteomes" id="UP000682733">
    <property type="component" value="Unassembled WGS sequence"/>
</dbReference>
<dbReference type="Gene3D" id="2.60.40.10">
    <property type="entry name" value="Immunoglobulins"/>
    <property type="match status" value="1"/>
</dbReference>